<protein>
    <recommendedName>
        <fullName evidence="1">Protein kinase domain-containing protein</fullName>
    </recommendedName>
</protein>
<dbReference type="KEGG" id="sla:SERLADRAFT_418425"/>
<evidence type="ECO:0000259" key="1">
    <source>
        <dbReference type="PROSITE" id="PS50011"/>
    </source>
</evidence>
<dbReference type="Proteomes" id="UP000008064">
    <property type="component" value="Unassembled WGS sequence"/>
</dbReference>
<reference evidence="2" key="1">
    <citation type="submission" date="2011-04" db="EMBL/GenBank/DDBJ databases">
        <title>Evolution of plant cell wall degrading machinery underlies the functional diversity of forest fungi.</title>
        <authorList>
            <consortium name="US DOE Joint Genome Institute (JGI-PGF)"/>
            <person name="Eastwood D.C."/>
            <person name="Floudas D."/>
            <person name="Binder M."/>
            <person name="Majcherczyk A."/>
            <person name="Schneider P."/>
            <person name="Aerts A."/>
            <person name="Asiegbu F.O."/>
            <person name="Baker S.E."/>
            <person name="Barry K."/>
            <person name="Bendiksby M."/>
            <person name="Blumentritt M."/>
            <person name="Coutinho P.M."/>
            <person name="Cullen D."/>
            <person name="Cullen D."/>
            <person name="Gathman A."/>
            <person name="Goodell B."/>
            <person name="Henrissat B."/>
            <person name="Ihrmark K."/>
            <person name="Kauserud H."/>
            <person name="Kohler A."/>
            <person name="LaButti K."/>
            <person name="Lapidus A."/>
            <person name="Lavin J.L."/>
            <person name="Lee Y.-H."/>
            <person name="Lindquist E."/>
            <person name="Lilly W."/>
            <person name="Lucas S."/>
            <person name="Morin E."/>
            <person name="Murat C."/>
            <person name="Oguiza J.A."/>
            <person name="Park J."/>
            <person name="Pisabarro A.G."/>
            <person name="Riley R."/>
            <person name="Rosling A."/>
            <person name="Salamov A."/>
            <person name="Schmidt O."/>
            <person name="Schmutz J."/>
            <person name="Skrede I."/>
            <person name="Stenlid J."/>
            <person name="Wiebenga A."/>
            <person name="Xie X."/>
            <person name="Kues U."/>
            <person name="Hibbett D.S."/>
            <person name="Hoffmeister D."/>
            <person name="Hogberg N."/>
            <person name="Martin F."/>
            <person name="Grigoriev I.V."/>
            <person name="Watkinson S.C."/>
        </authorList>
    </citation>
    <scope>NUCLEOTIDE SEQUENCE</scope>
    <source>
        <strain evidence="2">S7.9</strain>
    </source>
</reference>
<proteinExistence type="predicted"/>
<dbReference type="PROSITE" id="PS50011">
    <property type="entry name" value="PROTEIN_KINASE_DOM"/>
    <property type="match status" value="1"/>
</dbReference>
<dbReference type="AlphaFoldDB" id="F8PBL2"/>
<dbReference type="PANTHER" id="PTHR44167:SF24">
    <property type="entry name" value="SERINE_THREONINE-PROTEIN KINASE CHK2"/>
    <property type="match status" value="1"/>
</dbReference>
<dbReference type="SUPFAM" id="SSF56112">
    <property type="entry name" value="Protein kinase-like (PK-like)"/>
    <property type="match status" value="1"/>
</dbReference>
<name>F8PBL2_SERL9</name>
<dbReference type="CDD" id="cd00180">
    <property type="entry name" value="PKc"/>
    <property type="match status" value="1"/>
</dbReference>
<dbReference type="EMBL" id="GL945443">
    <property type="protein sequence ID" value="EGO19650.1"/>
    <property type="molecule type" value="Genomic_DNA"/>
</dbReference>
<dbReference type="HOGENOM" id="CLU_054404_0_0_1"/>
<feature type="domain" description="Protein kinase" evidence="1">
    <location>
        <begin position="40"/>
        <end position="401"/>
    </location>
</feature>
<organism>
    <name type="scientific">Serpula lacrymans var. lacrymans (strain S7.9)</name>
    <name type="common">Dry rot fungus</name>
    <dbReference type="NCBI Taxonomy" id="578457"/>
    <lineage>
        <taxon>Eukaryota</taxon>
        <taxon>Fungi</taxon>
        <taxon>Dikarya</taxon>
        <taxon>Basidiomycota</taxon>
        <taxon>Agaricomycotina</taxon>
        <taxon>Agaricomycetes</taxon>
        <taxon>Agaricomycetidae</taxon>
        <taxon>Boletales</taxon>
        <taxon>Coniophorineae</taxon>
        <taxon>Serpulaceae</taxon>
        <taxon>Serpula</taxon>
    </lineage>
</organism>
<dbReference type="GO" id="GO:0044773">
    <property type="term" value="P:mitotic DNA damage checkpoint signaling"/>
    <property type="evidence" value="ECO:0007669"/>
    <property type="project" value="TreeGrafter"/>
</dbReference>
<accession>F8PBL2</accession>
<dbReference type="RefSeq" id="XP_007323783.1">
    <property type="nucleotide sequence ID" value="XM_007323721.1"/>
</dbReference>
<gene>
    <name evidence="2" type="ORF">SERLADRAFT_418425</name>
</gene>
<dbReference type="Gene3D" id="1.10.510.10">
    <property type="entry name" value="Transferase(Phosphotransferase) domain 1"/>
    <property type="match status" value="1"/>
</dbReference>
<dbReference type="GO" id="GO:0005634">
    <property type="term" value="C:nucleus"/>
    <property type="evidence" value="ECO:0007669"/>
    <property type="project" value="TreeGrafter"/>
</dbReference>
<evidence type="ECO:0000313" key="2">
    <source>
        <dbReference type="EMBL" id="EGO19650.1"/>
    </source>
</evidence>
<dbReference type="PANTHER" id="PTHR44167">
    <property type="entry name" value="OVARIAN-SPECIFIC SERINE/THREONINE-PROTEIN KINASE LOK-RELATED"/>
    <property type="match status" value="1"/>
</dbReference>
<dbReference type="GO" id="GO:0004674">
    <property type="term" value="F:protein serine/threonine kinase activity"/>
    <property type="evidence" value="ECO:0007669"/>
    <property type="project" value="TreeGrafter"/>
</dbReference>
<dbReference type="OrthoDB" id="2680861at2759"/>
<dbReference type="SMART" id="SM00220">
    <property type="entry name" value="S_TKc"/>
    <property type="match status" value="1"/>
</dbReference>
<dbReference type="InterPro" id="IPR000719">
    <property type="entry name" value="Prot_kinase_dom"/>
</dbReference>
<dbReference type="GeneID" id="18813698"/>
<dbReference type="GO" id="GO:0005524">
    <property type="term" value="F:ATP binding"/>
    <property type="evidence" value="ECO:0007669"/>
    <property type="project" value="InterPro"/>
</dbReference>
<dbReference type="InterPro" id="IPR011009">
    <property type="entry name" value="Kinase-like_dom_sf"/>
</dbReference>
<sequence>MSNTGLPESLRAWREMDALRDPRWPETWESLRSYFQDKGYDLFRNKSGGVLSVPNGITQSPSNDSFGLYGDRGNDFTSDFCPHSPVVAARDRQNRDVVIKVVAKGNEGLKELEILQLLNSEPLRSDPYNATVPVLEFLKYDGWHFIVMPFYDDCSSPPFRNIHECLDFVEQVLRTLAFLHRNRIAHLDVAYENMLMNHHGNKPYIDFDSSSCGVPEPVFRSKFPVKYYLVDFGFSVRFSPSSPLKPCLVAPFHSARDQRSPEEQKSKKFNPFPVDVYQTARLFYALFVNIVPDVPGFLELLQDMSSYNPSNRISMHEALERSCMLRANLPYATVDDEDSILFRPRSIELLAYYLVPMGFWRMLRDILQTGEMWLACQFAWYTTKKWFLERFNGRDIHFKDT</sequence>